<dbReference type="GO" id="GO:0003700">
    <property type="term" value="F:DNA-binding transcription factor activity"/>
    <property type="evidence" value="ECO:0007669"/>
    <property type="project" value="InterPro"/>
</dbReference>
<dbReference type="Proteomes" id="UP000263232">
    <property type="component" value="Chromosome"/>
</dbReference>
<dbReference type="CDD" id="cd07377">
    <property type="entry name" value="WHTH_GntR"/>
    <property type="match status" value="1"/>
</dbReference>
<keyword evidence="2" id="KW-0238">DNA-binding</keyword>
<dbReference type="InterPro" id="IPR000524">
    <property type="entry name" value="Tscrpt_reg_HTH_GntR"/>
</dbReference>
<dbReference type="InterPro" id="IPR036388">
    <property type="entry name" value="WH-like_DNA-bd_sf"/>
</dbReference>
<dbReference type="SMART" id="SM00345">
    <property type="entry name" value="HTH_GNTR"/>
    <property type="match status" value="1"/>
</dbReference>
<proteinExistence type="predicted"/>
<evidence type="ECO:0000259" key="4">
    <source>
        <dbReference type="PROSITE" id="PS50949"/>
    </source>
</evidence>
<dbReference type="Gene3D" id="1.10.10.10">
    <property type="entry name" value="Winged helix-like DNA-binding domain superfamily/Winged helix DNA-binding domain"/>
    <property type="match status" value="1"/>
</dbReference>
<organism evidence="5 6">
    <name type="scientific">Suicoccus acidiformans</name>
    <dbReference type="NCBI Taxonomy" id="2036206"/>
    <lineage>
        <taxon>Bacteria</taxon>
        <taxon>Bacillati</taxon>
        <taxon>Bacillota</taxon>
        <taxon>Bacilli</taxon>
        <taxon>Lactobacillales</taxon>
        <taxon>Aerococcaceae</taxon>
        <taxon>Suicoccus</taxon>
    </lineage>
</organism>
<dbReference type="GO" id="GO:0003677">
    <property type="term" value="F:DNA binding"/>
    <property type="evidence" value="ECO:0007669"/>
    <property type="project" value="UniProtKB-KW"/>
</dbReference>
<sequence length="120" mass="13945">MKYNKREPIYQQIAREIKVEILQGKLEPGDRLPSRREYAQTHKVNPNTVQRAYQLLEDADIIVTEPNVPSRVTEEVGVLEALKAERIHKLIREFYEATQAIGLSLEQVVEELERLEDESC</sequence>
<dbReference type="SUPFAM" id="SSF46785">
    <property type="entry name" value="Winged helix' DNA-binding domain"/>
    <property type="match status" value="1"/>
</dbReference>
<keyword evidence="3" id="KW-0804">Transcription</keyword>
<dbReference type="OrthoDB" id="362473at2"/>
<reference evidence="5 6" key="1">
    <citation type="submission" date="2017-09" db="EMBL/GenBank/DDBJ databases">
        <title>Complete genome sequence of Oxytococcus suis strain ZY16052.</title>
        <authorList>
            <person name="Li F."/>
        </authorList>
    </citation>
    <scope>NUCLEOTIDE SEQUENCE [LARGE SCALE GENOMIC DNA]</scope>
    <source>
        <strain evidence="5 6">ZY16052</strain>
    </source>
</reference>
<dbReference type="KEGG" id="abae:CL176_10960"/>
<dbReference type="PROSITE" id="PS50949">
    <property type="entry name" value="HTH_GNTR"/>
    <property type="match status" value="1"/>
</dbReference>
<gene>
    <name evidence="5" type="ORF">CL176_10960</name>
</gene>
<evidence type="ECO:0000256" key="2">
    <source>
        <dbReference type="ARBA" id="ARBA00023125"/>
    </source>
</evidence>
<accession>A0A347WN13</accession>
<evidence type="ECO:0000313" key="5">
    <source>
        <dbReference type="EMBL" id="AXY26470.1"/>
    </source>
</evidence>
<dbReference type="PANTHER" id="PTHR38445:SF9">
    <property type="entry name" value="HTH-TYPE TRANSCRIPTIONAL REPRESSOR YTRA"/>
    <property type="match status" value="1"/>
</dbReference>
<keyword evidence="6" id="KW-1185">Reference proteome</keyword>
<protein>
    <submittedName>
        <fullName evidence="5">GntR family transcriptional regulator</fullName>
    </submittedName>
</protein>
<dbReference type="InterPro" id="IPR036390">
    <property type="entry name" value="WH_DNA-bd_sf"/>
</dbReference>
<keyword evidence="1" id="KW-0805">Transcription regulation</keyword>
<name>A0A347WN13_9LACT</name>
<dbReference type="PANTHER" id="PTHR38445">
    <property type="entry name" value="HTH-TYPE TRANSCRIPTIONAL REPRESSOR YTRA"/>
    <property type="match status" value="1"/>
</dbReference>
<evidence type="ECO:0000256" key="1">
    <source>
        <dbReference type="ARBA" id="ARBA00023015"/>
    </source>
</evidence>
<dbReference type="Pfam" id="PF00392">
    <property type="entry name" value="GntR"/>
    <property type="match status" value="1"/>
</dbReference>
<dbReference type="EMBL" id="CP023434">
    <property type="protein sequence ID" value="AXY26470.1"/>
    <property type="molecule type" value="Genomic_DNA"/>
</dbReference>
<feature type="domain" description="HTH gntR-type" evidence="4">
    <location>
        <begin position="7"/>
        <end position="75"/>
    </location>
</feature>
<evidence type="ECO:0000256" key="3">
    <source>
        <dbReference type="ARBA" id="ARBA00023163"/>
    </source>
</evidence>
<dbReference type="AlphaFoldDB" id="A0A347WN13"/>
<dbReference type="RefSeq" id="WP_118991327.1">
    <property type="nucleotide sequence ID" value="NZ_CP023434.1"/>
</dbReference>
<evidence type="ECO:0000313" key="6">
    <source>
        <dbReference type="Proteomes" id="UP000263232"/>
    </source>
</evidence>